<gene>
    <name evidence="1" type="ORF">HKI87_15g80260</name>
</gene>
<accession>A0AAX4PKL8</accession>
<proteinExistence type="predicted"/>
<evidence type="ECO:0000313" key="2">
    <source>
        <dbReference type="Proteomes" id="UP001472866"/>
    </source>
</evidence>
<dbReference type="Proteomes" id="UP001472866">
    <property type="component" value="Chromosome 15"/>
</dbReference>
<sequence>MVMEYLQWCIQKTFQAEERDKASKERLTKIHEGTKDLKEQWQTPIKSALYWKGKRAQAKYAYDSQPGLKKMTGRRAPYEDYNLD</sequence>
<organism evidence="1 2">
    <name type="scientific">Chloropicon roscoffensis</name>
    <dbReference type="NCBI Taxonomy" id="1461544"/>
    <lineage>
        <taxon>Eukaryota</taxon>
        <taxon>Viridiplantae</taxon>
        <taxon>Chlorophyta</taxon>
        <taxon>Chloropicophyceae</taxon>
        <taxon>Chloropicales</taxon>
        <taxon>Chloropicaceae</taxon>
        <taxon>Chloropicon</taxon>
    </lineage>
</organism>
<protein>
    <submittedName>
        <fullName evidence="1">Uncharacterized protein</fullName>
    </submittedName>
</protein>
<keyword evidence="2" id="KW-1185">Reference proteome</keyword>
<dbReference type="AlphaFoldDB" id="A0AAX4PKL8"/>
<dbReference type="Pfam" id="PF17250">
    <property type="entry name" value="NDUFB11"/>
    <property type="match status" value="1"/>
</dbReference>
<dbReference type="InterPro" id="IPR035204">
    <property type="entry name" value="NDUFB11"/>
</dbReference>
<evidence type="ECO:0000313" key="1">
    <source>
        <dbReference type="EMBL" id="WZN66459.1"/>
    </source>
</evidence>
<name>A0AAX4PKL8_9CHLO</name>
<reference evidence="1 2" key="1">
    <citation type="submission" date="2024-03" db="EMBL/GenBank/DDBJ databases">
        <title>Complete genome sequence of the green alga Chloropicon roscoffensis RCC1871.</title>
        <authorList>
            <person name="Lemieux C."/>
            <person name="Pombert J.-F."/>
            <person name="Otis C."/>
            <person name="Turmel M."/>
        </authorList>
    </citation>
    <scope>NUCLEOTIDE SEQUENCE [LARGE SCALE GENOMIC DNA]</scope>
    <source>
        <strain evidence="1 2">RCC1871</strain>
    </source>
</reference>
<dbReference type="EMBL" id="CP151515">
    <property type="protein sequence ID" value="WZN66459.1"/>
    <property type="molecule type" value="Genomic_DNA"/>
</dbReference>